<keyword evidence="2" id="KW-1133">Transmembrane helix</keyword>
<protein>
    <recommendedName>
        <fullName evidence="6">CARDB domain-containing protein</fullName>
    </recommendedName>
</protein>
<feature type="chain" id="PRO_5013836560" description="CARDB domain-containing protein" evidence="3">
    <location>
        <begin position="28"/>
        <end position="433"/>
    </location>
</feature>
<evidence type="ECO:0000313" key="5">
    <source>
        <dbReference type="Proteomes" id="UP000229600"/>
    </source>
</evidence>
<dbReference type="AlphaFoldDB" id="A0A2H0N738"/>
<dbReference type="EMBL" id="PCWN01000007">
    <property type="protein sequence ID" value="PIR03906.1"/>
    <property type="molecule type" value="Genomic_DNA"/>
</dbReference>
<gene>
    <name evidence="4" type="ORF">COV59_01830</name>
</gene>
<feature type="region of interest" description="Disordered" evidence="1">
    <location>
        <begin position="403"/>
        <end position="433"/>
    </location>
</feature>
<feature type="signal peptide" evidence="3">
    <location>
        <begin position="1"/>
        <end position="27"/>
    </location>
</feature>
<sequence length="433" mass="48286">MKLLFKRTLFAFVLVFSSFFISHSVEAIGLSPAEVKINNITNGMSVKKTVFLSRENAADEQAYRVKVSGEGSKYLSFPEQYVRFTRGANSSAFNFFVSPVAAPNGLYHVILDFEGVPVDEKGNPNESSVSVMPGVALVLTFEVTDQEIKNFSVSTVYVENSEVGQPVVFYFDGINGGNVDAKPEKIVVKMTSQSDPSDTRQVEIPGSELEAVAPSQTSKITFSYKNPLKEGTYYANVQIYADGKIIREQSKIVVTIFPPGTMSQAANFSALELNDVEFSLGEYVKIVGKIENTGNIPIEPTFYVEILKDEKIIDVLRANPKILLRNQNTDFELNYQITEPGDYTAQAHFEYGINKTEKKTAEFFVKTEVQPSYYIGYVVVGLIVLLLLVLIIKKIIRKDEDYDDYEDDEDYDDEEESNSSGQQDNNGGPKFVA</sequence>
<comment type="caution">
    <text evidence="4">The sequence shown here is derived from an EMBL/GenBank/DDBJ whole genome shotgun (WGS) entry which is preliminary data.</text>
</comment>
<proteinExistence type="predicted"/>
<evidence type="ECO:0008006" key="6">
    <source>
        <dbReference type="Google" id="ProtNLM"/>
    </source>
</evidence>
<evidence type="ECO:0000256" key="2">
    <source>
        <dbReference type="SAM" id="Phobius"/>
    </source>
</evidence>
<dbReference type="Proteomes" id="UP000229600">
    <property type="component" value="Unassembled WGS sequence"/>
</dbReference>
<evidence type="ECO:0000313" key="4">
    <source>
        <dbReference type="EMBL" id="PIR03906.1"/>
    </source>
</evidence>
<evidence type="ECO:0000256" key="1">
    <source>
        <dbReference type="SAM" id="MobiDB-lite"/>
    </source>
</evidence>
<reference evidence="4 5" key="1">
    <citation type="submission" date="2017-09" db="EMBL/GenBank/DDBJ databases">
        <title>Depth-based differentiation of microbial function through sediment-hosted aquifers and enrichment of novel symbionts in the deep terrestrial subsurface.</title>
        <authorList>
            <person name="Probst A.J."/>
            <person name="Ladd B."/>
            <person name="Jarett J.K."/>
            <person name="Geller-Mcgrath D.E."/>
            <person name="Sieber C.M."/>
            <person name="Emerson J.B."/>
            <person name="Anantharaman K."/>
            <person name="Thomas B.C."/>
            <person name="Malmstrom R."/>
            <person name="Stieglmeier M."/>
            <person name="Klingl A."/>
            <person name="Woyke T."/>
            <person name="Ryan C.M."/>
            <person name="Banfield J.F."/>
        </authorList>
    </citation>
    <scope>NUCLEOTIDE SEQUENCE [LARGE SCALE GENOMIC DNA]</scope>
    <source>
        <strain evidence="4">CG11_big_fil_rev_8_21_14_0_20_39_34</strain>
    </source>
</reference>
<feature type="transmembrane region" description="Helical" evidence="2">
    <location>
        <begin position="373"/>
        <end position="392"/>
    </location>
</feature>
<accession>A0A2H0N738</accession>
<keyword evidence="2" id="KW-0472">Membrane</keyword>
<keyword evidence="2" id="KW-0812">Transmembrane</keyword>
<keyword evidence="3" id="KW-0732">Signal</keyword>
<feature type="compositionally biased region" description="Acidic residues" evidence="1">
    <location>
        <begin position="403"/>
        <end position="417"/>
    </location>
</feature>
<organism evidence="4 5">
    <name type="scientific">Candidatus Magasanikbacteria bacterium CG11_big_fil_rev_8_21_14_0_20_39_34</name>
    <dbReference type="NCBI Taxonomy" id="1974653"/>
    <lineage>
        <taxon>Bacteria</taxon>
        <taxon>Candidatus Magasanikiibacteriota</taxon>
    </lineage>
</organism>
<name>A0A2H0N738_9BACT</name>
<evidence type="ECO:0000256" key="3">
    <source>
        <dbReference type="SAM" id="SignalP"/>
    </source>
</evidence>